<keyword evidence="8" id="KW-0408">Iron</keyword>
<comment type="caution">
    <text evidence="14">The sequence shown here is derived from an EMBL/GenBank/DDBJ whole genome shotgun (WGS) entry which is preliminary data.</text>
</comment>
<dbReference type="CDD" id="cd00207">
    <property type="entry name" value="fer2"/>
    <property type="match status" value="1"/>
</dbReference>
<dbReference type="EMBL" id="VZPB01000002">
    <property type="protein sequence ID" value="KAB0585204.1"/>
    <property type="molecule type" value="Genomic_DNA"/>
</dbReference>
<reference evidence="14 15" key="1">
    <citation type="submission" date="2019-09" db="EMBL/GenBank/DDBJ databases">
        <title>Draft genome sequences of 48 bacterial type strains from the CCUG.</title>
        <authorList>
            <person name="Tunovic T."/>
            <person name="Pineiro-Iglesias B."/>
            <person name="Unosson C."/>
            <person name="Inganas E."/>
            <person name="Ohlen M."/>
            <person name="Cardew S."/>
            <person name="Jensie-Markopoulos S."/>
            <person name="Salva-Serra F."/>
            <person name="Jaen-Luchoro D."/>
            <person name="Karlsson R."/>
            <person name="Svensson-Stadler L."/>
            <person name="Chun J."/>
            <person name="Moore E."/>
        </authorList>
    </citation>
    <scope>NUCLEOTIDE SEQUENCE [LARGE SCALE GENOMIC DNA]</scope>
    <source>
        <strain evidence="14 15">CCUG 30977</strain>
    </source>
</reference>
<dbReference type="GO" id="GO:0008863">
    <property type="term" value="F:formate dehydrogenase (NAD+) activity"/>
    <property type="evidence" value="ECO:0007669"/>
    <property type="project" value="InterPro"/>
</dbReference>
<evidence type="ECO:0000256" key="4">
    <source>
        <dbReference type="ARBA" id="ARBA00022714"/>
    </source>
</evidence>
<dbReference type="GO" id="GO:0051537">
    <property type="term" value="F:2 iron, 2 sulfur cluster binding"/>
    <property type="evidence" value="ECO:0007669"/>
    <property type="project" value="UniProtKB-KW"/>
</dbReference>
<accession>A0A643FH75</accession>
<dbReference type="PROSITE" id="PS51085">
    <property type="entry name" value="2FE2S_FER_2"/>
    <property type="match status" value="1"/>
</dbReference>
<dbReference type="GO" id="GO:0043546">
    <property type="term" value="F:molybdopterin cofactor binding"/>
    <property type="evidence" value="ECO:0007669"/>
    <property type="project" value="InterPro"/>
</dbReference>
<dbReference type="GO" id="GO:0046872">
    <property type="term" value="F:metal ion binding"/>
    <property type="evidence" value="ECO:0007669"/>
    <property type="project" value="UniProtKB-KW"/>
</dbReference>
<dbReference type="PANTHER" id="PTHR43105:SF14">
    <property type="entry name" value="FORMATE DEHYDROGENASE H"/>
    <property type="match status" value="1"/>
</dbReference>
<sequence>MLQHLKNEIDHGTPARVSDKTVTLTIDGMAVSVPQGTSLMRAAVEAGVNVPKLCATDSLEPFGSCRLCLVEIEGRRGFPASCTTPAEAGMVVRTQTPKLQQLRKGVMELYISDHPLDCLTCSANGDCELQDMAGVTGLRNVRYGVGAAAGAHHCDAKKDASNPYFTYDPSKCIVCNRCVRACEETQGTFALTISGRGFESRVSPGQDQPFMDSECVSCGACVQACPTATLQEKTVIELGQPEHSVITTCAYCGVGCGFKAEMKGNTVVRMVPWKDGKANEGHSCVKGRFAWGYATHKDRITQPMVREKITDAWREVSWPEAIEFAATRFKAIQAKHGKDSVGGITSSRCTNEEVYLVQKLIRAAFNTNNVDTCARVCHSPTGYGMGQTFGTSAGTQTFKSVEEADVIMVIGANPTDAHPVFASRMKKRLREGAQLIVVDPRRIDLVSSPHIRAQHHLALQPGTNVAVITAMAHVVVTEGLVNEAYVAERCDTKSFHAWREFVARPENSPEAFEPVTGVPAAELRAAARLFAAGPNSAIYYGLGVTEHAQGSTMVIGICNLAMACGMVGREGVGVNPLRGQNNVQGSCDMGSFPHELPGYRHISDTTVRSTFEAAWGVELSPEPGLRIPNMFEAALAGSFKGLYCVGEDIVQSDPNTQHVAAALSAMECIVVQDIFLNETAKYAHVLLPGSSFLEKDGTFTNAERRISRVRQVMPPLSGVGDWEATAMLSTALGYPMDYRHPEDIMREIAALTPSFAGVTYEKIDRFGSVQWPCNETTAEAGTSLMHVEKFVRGKGRFFNTQYVPSDEKVNGRYPLLLTTGRILSQYNVGAQTRRTPNNQWHDEDVLEIHPHDAEERGVAQGDWVGVASRAGQTVLRAQLSDRMQPGVVYTTFHFPESGANVITTDSSDWATNCPEYKVTAVQVTKVLQPSEWQRQYADFNRQQMEFLARGRERAEATGK</sequence>
<evidence type="ECO:0000256" key="6">
    <source>
        <dbReference type="ARBA" id="ARBA00022737"/>
    </source>
</evidence>
<dbReference type="SUPFAM" id="SSF54862">
    <property type="entry name" value="4Fe-4S ferredoxins"/>
    <property type="match status" value="1"/>
</dbReference>
<evidence type="ECO:0000313" key="14">
    <source>
        <dbReference type="EMBL" id="KAB0585204.1"/>
    </source>
</evidence>
<dbReference type="SUPFAM" id="SSF53706">
    <property type="entry name" value="Formate dehydrogenase/DMSO reductase, domains 1-3"/>
    <property type="match status" value="1"/>
</dbReference>
<dbReference type="InterPro" id="IPR006656">
    <property type="entry name" value="Mopterin_OxRdtase"/>
</dbReference>
<evidence type="ECO:0000256" key="8">
    <source>
        <dbReference type="ARBA" id="ARBA00023004"/>
    </source>
</evidence>
<dbReference type="InterPro" id="IPR019574">
    <property type="entry name" value="NADH_UbQ_OxRdtase_Gsu_4Fe4S-bd"/>
</dbReference>
<dbReference type="InterPro" id="IPR006478">
    <property type="entry name" value="Formate_DH_asu"/>
</dbReference>
<keyword evidence="7" id="KW-0560">Oxidoreductase</keyword>
<dbReference type="SMART" id="SM00929">
    <property type="entry name" value="NADH-G_4Fe-4S_3"/>
    <property type="match status" value="1"/>
</dbReference>
<evidence type="ECO:0000256" key="5">
    <source>
        <dbReference type="ARBA" id="ARBA00022723"/>
    </source>
</evidence>
<dbReference type="InterPro" id="IPR006657">
    <property type="entry name" value="MoPterin_dinucl-bd_dom"/>
</dbReference>
<evidence type="ECO:0000259" key="12">
    <source>
        <dbReference type="PROSITE" id="PS51669"/>
    </source>
</evidence>
<dbReference type="Gene3D" id="2.20.25.90">
    <property type="entry name" value="ADC-like domains"/>
    <property type="match status" value="1"/>
</dbReference>
<dbReference type="Pfam" id="PF00384">
    <property type="entry name" value="Molybdopterin"/>
    <property type="match status" value="1"/>
</dbReference>
<dbReference type="RefSeq" id="WP_151122186.1">
    <property type="nucleotide sequence ID" value="NZ_CP088081.1"/>
</dbReference>
<dbReference type="GO" id="GO:0051539">
    <property type="term" value="F:4 iron, 4 sulfur cluster binding"/>
    <property type="evidence" value="ECO:0007669"/>
    <property type="project" value="UniProtKB-KW"/>
</dbReference>
<dbReference type="PIRSF" id="PIRSF036643">
    <property type="entry name" value="FDH_alpha"/>
    <property type="match status" value="1"/>
</dbReference>
<dbReference type="InterPro" id="IPR036010">
    <property type="entry name" value="2Fe-2S_ferredoxin-like_sf"/>
</dbReference>
<dbReference type="Proteomes" id="UP000430120">
    <property type="component" value="Unassembled WGS sequence"/>
</dbReference>
<dbReference type="Pfam" id="PF13510">
    <property type="entry name" value="Fer2_4"/>
    <property type="match status" value="1"/>
</dbReference>
<dbReference type="SMART" id="SM00926">
    <property type="entry name" value="Molybdop_Fe4S4"/>
    <property type="match status" value="1"/>
</dbReference>
<evidence type="ECO:0000259" key="10">
    <source>
        <dbReference type="PROSITE" id="PS51085"/>
    </source>
</evidence>
<dbReference type="InterPro" id="IPR017900">
    <property type="entry name" value="4Fe4S_Fe_S_CS"/>
</dbReference>
<dbReference type="InterPro" id="IPR009010">
    <property type="entry name" value="Asp_de-COase-like_dom_sf"/>
</dbReference>
<evidence type="ECO:0000256" key="1">
    <source>
        <dbReference type="ARBA" id="ARBA00005404"/>
    </source>
</evidence>
<dbReference type="PANTHER" id="PTHR43105">
    <property type="entry name" value="RESPIRATORY NITRATE REDUCTASE"/>
    <property type="match status" value="1"/>
</dbReference>
<comment type="similarity">
    <text evidence="1">Belongs to the complex I 75 kDa subunit family.</text>
</comment>
<dbReference type="Gene3D" id="3.30.70.20">
    <property type="match status" value="1"/>
</dbReference>
<dbReference type="Gene3D" id="3.40.50.740">
    <property type="match status" value="1"/>
</dbReference>
<evidence type="ECO:0000256" key="2">
    <source>
        <dbReference type="ARBA" id="ARBA00007023"/>
    </source>
</evidence>
<dbReference type="SUPFAM" id="SSF54292">
    <property type="entry name" value="2Fe-2S ferredoxin-like"/>
    <property type="match status" value="1"/>
</dbReference>
<evidence type="ECO:0000256" key="9">
    <source>
        <dbReference type="ARBA" id="ARBA00023014"/>
    </source>
</evidence>
<dbReference type="Gene3D" id="3.40.228.10">
    <property type="entry name" value="Dimethylsulfoxide Reductase, domain 2"/>
    <property type="match status" value="1"/>
</dbReference>
<evidence type="ECO:0000259" key="11">
    <source>
        <dbReference type="PROSITE" id="PS51379"/>
    </source>
</evidence>
<keyword evidence="4" id="KW-0001">2Fe-2S</keyword>
<feature type="domain" description="4Fe-4S ferredoxin-type" evidence="11">
    <location>
        <begin position="163"/>
        <end position="194"/>
    </location>
</feature>
<dbReference type="SUPFAM" id="SSF50692">
    <property type="entry name" value="ADC-like"/>
    <property type="match status" value="1"/>
</dbReference>
<dbReference type="GO" id="GO:0016020">
    <property type="term" value="C:membrane"/>
    <property type="evidence" value="ECO:0007669"/>
    <property type="project" value="TreeGrafter"/>
</dbReference>
<comment type="similarity">
    <text evidence="2">In the C-terminal section; belongs to the prokaryotic molybdopterin-containing oxidoreductase family.</text>
</comment>
<dbReference type="GO" id="GO:0003954">
    <property type="term" value="F:NADH dehydrogenase activity"/>
    <property type="evidence" value="ECO:0007669"/>
    <property type="project" value="TreeGrafter"/>
</dbReference>
<dbReference type="PROSITE" id="PS51669">
    <property type="entry name" value="4FE4S_MOW_BIS_MGD"/>
    <property type="match status" value="1"/>
</dbReference>
<dbReference type="GO" id="GO:0022904">
    <property type="term" value="P:respiratory electron transport chain"/>
    <property type="evidence" value="ECO:0007669"/>
    <property type="project" value="TreeGrafter"/>
</dbReference>
<dbReference type="Gene3D" id="2.40.40.20">
    <property type="match status" value="1"/>
</dbReference>
<dbReference type="FunFam" id="3.30.70.20:FF:000035">
    <property type="entry name" value="Iron hydrogenase 1"/>
    <property type="match status" value="1"/>
</dbReference>
<dbReference type="InterPro" id="IPR041924">
    <property type="entry name" value="Formate_Dh-H_N"/>
</dbReference>
<evidence type="ECO:0000256" key="3">
    <source>
        <dbReference type="ARBA" id="ARBA00022485"/>
    </source>
</evidence>
<evidence type="ECO:0000313" key="15">
    <source>
        <dbReference type="Proteomes" id="UP000430120"/>
    </source>
</evidence>
<feature type="domain" description="4Fe-4S ferredoxin-type" evidence="11">
    <location>
        <begin position="207"/>
        <end position="235"/>
    </location>
</feature>
<dbReference type="GO" id="GO:1990204">
    <property type="term" value="C:oxidoreductase complex"/>
    <property type="evidence" value="ECO:0007669"/>
    <property type="project" value="UniProtKB-ARBA"/>
</dbReference>
<dbReference type="CDD" id="cd02753">
    <property type="entry name" value="MopB_Formate-Dh-H"/>
    <property type="match status" value="1"/>
</dbReference>
<dbReference type="NCBIfam" id="TIGR01591">
    <property type="entry name" value="Fdh-alpha"/>
    <property type="match status" value="1"/>
</dbReference>
<dbReference type="GO" id="GO:0015942">
    <property type="term" value="P:formate metabolic process"/>
    <property type="evidence" value="ECO:0007669"/>
    <property type="project" value="InterPro"/>
</dbReference>
<dbReference type="Pfam" id="PF10588">
    <property type="entry name" value="NADH-G_4Fe-4S_3"/>
    <property type="match status" value="1"/>
</dbReference>
<dbReference type="PROSITE" id="PS51839">
    <property type="entry name" value="4FE4S_HC3"/>
    <property type="match status" value="1"/>
</dbReference>
<dbReference type="Pfam" id="PF12838">
    <property type="entry name" value="Fer4_7"/>
    <property type="match status" value="1"/>
</dbReference>
<dbReference type="PROSITE" id="PS51379">
    <property type="entry name" value="4FE4S_FER_2"/>
    <property type="match status" value="2"/>
</dbReference>
<dbReference type="FunFam" id="2.20.25.90:FF:000001">
    <property type="entry name" value="Formate dehydrogenase subunit alpha"/>
    <property type="match status" value="1"/>
</dbReference>
<dbReference type="FunFam" id="3.10.20.740:FF:000005">
    <property type="entry name" value="NADH:ubiquinone oxidoreductase subunit"/>
    <property type="match status" value="1"/>
</dbReference>
<dbReference type="Gene3D" id="3.10.20.740">
    <property type="match status" value="1"/>
</dbReference>
<dbReference type="InterPro" id="IPR017896">
    <property type="entry name" value="4Fe4S_Fe-S-bd"/>
</dbReference>
<dbReference type="PROSITE" id="PS00198">
    <property type="entry name" value="4FE4S_FER_1"/>
    <property type="match status" value="1"/>
</dbReference>
<dbReference type="CDD" id="cd00508">
    <property type="entry name" value="MopB_CT_Fdh-Nap-like"/>
    <property type="match status" value="1"/>
</dbReference>
<evidence type="ECO:0000256" key="7">
    <source>
        <dbReference type="ARBA" id="ARBA00023002"/>
    </source>
</evidence>
<dbReference type="AlphaFoldDB" id="A0A643FH75"/>
<keyword evidence="6" id="KW-0677">Repeat</keyword>
<keyword evidence="5" id="KW-0479">Metal-binding</keyword>
<protein>
    <submittedName>
        <fullName evidence="14">Formate dehydrogenase subunit alpha</fullName>
    </submittedName>
</protein>
<dbReference type="Pfam" id="PF01568">
    <property type="entry name" value="Molydop_binding"/>
    <property type="match status" value="1"/>
</dbReference>
<gene>
    <name evidence="14" type="ORF">F7Q92_01580</name>
</gene>
<dbReference type="InterPro" id="IPR006963">
    <property type="entry name" value="Mopterin_OxRdtase_4Fe-4S_dom"/>
</dbReference>
<proteinExistence type="inferred from homology"/>
<dbReference type="Pfam" id="PF04879">
    <property type="entry name" value="Molybdop_Fe4S4"/>
    <property type="match status" value="1"/>
</dbReference>
<keyword evidence="9" id="KW-0411">Iron-sulfur</keyword>
<dbReference type="InterPro" id="IPR001041">
    <property type="entry name" value="2Fe-2S_ferredoxin-type"/>
</dbReference>
<dbReference type="InterPro" id="IPR050123">
    <property type="entry name" value="Prok_molybdopt-oxidoreductase"/>
</dbReference>
<keyword evidence="15" id="KW-1185">Reference proteome</keyword>
<organism evidence="14 15">
    <name type="scientific">Ideonella dechloratans</name>
    <dbReference type="NCBI Taxonomy" id="36863"/>
    <lineage>
        <taxon>Bacteria</taxon>
        <taxon>Pseudomonadati</taxon>
        <taxon>Pseudomonadota</taxon>
        <taxon>Betaproteobacteria</taxon>
        <taxon>Burkholderiales</taxon>
        <taxon>Sphaerotilaceae</taxon>
        <taxon>Ideonella</taxon>
    </lineage>
</organism>
<evidence type="ECO:0000259" key="13">
    <source>
        <dbReference type="PROSITE" id="PS51839"/>
    </source>
</evidence>
<feature type="domain" description="2Fe-2S ferredoxin-type" evidence="10">
    <location>
        <begin position="20"/>
        <end position="98"/>
    </location>
</feature>
<name>A0A643FH75_IDEDE</name>
<keyword evidence="3" id="KW-0004">4Fe-4S</keyword>
<feature type="domain" description="4Fe-4S Mo/W bis-MGD-type" evidence="12">
    <location>
        <begin position="242"/>
        <end position="298"/>
    </location>
</feature>
<feature type="domain" description="4Fe-4S His(Cys)3-ligated-type" evidence="13">
    <location>
        <begin position="98"/>
        <end position="137"/>
    </location>
</feature>
<dbReference type="OrthoDB" id="9810782at2"/>